<dbReference type="SUPFAM" id="SSF50249">
    <property type="entry name" value="Nucleic acid-binding proteins"/>
    <property type="match status" value="1"/>
</dbReference>
<dbReference type="Gene3D" id="3.40.47.10">
    <property type="match status" value="1"/>
</dbReference>
<dbReference type="GO" id="GO:0016746">
    <property type="term" value="F:acyltransferase activity"/>
    <property type="evidence" value="ECO:0007669"/>
    <property type="project" value="InterPro"/>
</dbReference>
<protein>
    <submittedName>
        <fullName evidence="4">Acetyl-CoA acetyltransferase</fullName>
    </submittedName>
</protein>
<keyword evidence="4" id="KW-0808">Transferase</keyword>
<evidence type="ECO:0000259" key="3">
    <source>
        <dbReference type="Pfam" id="PF22691"/>
    </source>
</evidence>
<dbReference type="CDD" id="cd00829">
    <property type="entry name" value="SCP-x_thiolase"/>
    <property type="match status" value="1"/>
</dbReference>
<dbReference type="InterPro" id="IPR002878">
    <property type="entry name" value="ChsH2_C"/>
</dbReference>
<dbReference type="InterPro" id="IPR016039">
    <property type="entry name" value="Thiolase-like"/>
</dbReference>
<dbReference type="SUPFAM" id="SSF53901">
    <property type="entry name" value="Thiolase-like"/>
    <property type="match status" value="2"/>
</dbReference>
<comment type="caution">
    <text evidence="4">The sequence shown here is derived from an EMBL/GenBank/DDBJ whole genome shotgun (WGS) entry which is preliminary data.</text>
</comment>
<dbReference type="Pfam" id="PF12172">
    <property type="entry name" value="zf-ChsH2"/>
    <property type="match status" value="1"/>
</dbReference>
<dbReference type="PANTHER" id="PTHR42870:SF1">
    <property type="entry name" value="NON-SPECIFIC LIPID-TRANSFER PROTEIN-LIKE 2"/>
    <property type="match status" value="1"/>
</dbReference>
<dbReference type="NCBIfam" id="NF004811">
    <property type="entry name" value="PRK06158.1"/>
    <property type="match status" value="1"/>
</dbReference>
<proteinExistence type="predicted"/>
<feature type="domain" description="Thiolase C-terminal" evidence="3">
    <location>
        <begin position="392"/>
        <end position="535"/>
    </location>
</feature>
<dbReference type="Gene3D" id="6.10.30.10">
    <property type="match status" value="1"/>
</dbReference>
<dbReference type="PANTHER" id="PTHR42870">
    <property type="entry name" value="ACETYL-COA C-ACETYLTRANSFERASE"/>
    <property type="match status" value="1"/>
</dbReference>
<dbReference type="InterPro" id="IPR012340">
    <property type="entry name" value="NA-bd_OB-fold"/>
</dbReference>
<reference evidence="4 5" key="1">
    <citation type="submission" date="2019-03" db="EMBL/GenBank/DDBJ databases">
        <title>Genomic Encyclopedia of Type Strains, Phase IV (KMG-IV): sequencing the most valuable type-strain genomes for metagenomic binning, comparative biology and taxonomic classification.</title>
        <authorList>
            <person name="Goeker M."/>
        </authorList>
    </citation>
    <scope>NUCLEOTIDE SEQUENCE [LARGE SCALE GENOMIC DNA]</scope>
    <source>
        <strain evidence="4 5">DSM 1837</strain>
    </source>
</reference>
<dbReference type="AlphaFoldDB" id="A0A4R2N443"/>
<dbReference type="OrthoDB" id="9790314at2"/>
<evidence type="ECO:0000259" key="2">
    <source>
        <dbReference type="Pfam" id="PF12172"/>
    </source>
</evidence>
<sequence length="539" mass="56649">MSDTTPGVQAQYQAQLNAGQFLIQRCTGCSQHVYFPRESCPHCGAHDLQWVAPSGYGTVYSTTTIARKPEAGGNYNVSLIDLDEGVRLMSRVEVQPVDAVQMGQRVQARVVQQGDQGVVVFDPVVGAPAATAAQPVPRGPAASAAIHTSSGLQALRGSAAIAGVATFGCGEATGFTEMEVLAHAARAAVADAGLKMSDIDGLCTASVLSTMWPMPVTEYLGINPRYINSTMIGGSSFVAHILPAMMALQAGQCNAVLVCYGSTQRSSTFGRAEIAKARRVMDPQPYETPFEPMQPLSAYALAARRHMHQYGTTRRQLAEVAVAARQWAQLNPEAFLRDPLTIDDVLKARMVSDPLTVRDSCLVTDGGGAFVLVRADRATTLPKKPVYVLGNATANWNRQISSMHDLTVTAASQSGREAFAMAGLAPKDMGVVELYDAFTINTLLFLEDLGFCAKGEGGAFVENGAIAPGGRLAVNTNGGGLSCTHPGMYGIFTVIEAVRQLRGEAGARQVAGVQTALAHGNGGTLSSQSTAILGTAEAL</sequence>
<name>A0A4R2N443_9BURK</name>
<dbReference type="InterPro" id="IPR055140">
    <property type="entry name" value="Thiolase_C_2"/>
</dbReference>
<feature type="domain" description="ChsH2 rubredoxin-like zinc ribbon" evidence="2">
    <location>
        <begin position="17"/>
        <end position="48"/>
    </location>
</feature>
<dbReference type="EMBL" id="SLXH01000026">
    <property type="protein sequence ID" value="TCP15033.1"/>
    <property type="molecule type" value="Genomic_DNA"/>
</dbReference>
<evidence type="ECO:0000259" key="1">
    <source>
        <dbReference type="Pfam" id="PF01796"/>
    </source>
</evidence>
<dbReference type="Pfam" id="PF22691">
    <property type="entry name" value="Thiolase_C_1"/>
    <property type="match status" value="1"/>
</dbReference>
<accession>A0A4R2N443</accession>
<dbReference type="Proteomes" id="UP000295182">
    <property type="component" value="Unassembled WGS sequence"/>
</dbReference>
<gene>
    <name evidence="4" type="ORF">EV674_12629</name>
</gene>
<evidence type="ECO:0000313" key="5">
    <source>
        <dbReference type="Proteomes" id="UP000295182"/>
    </source>
</evidence>
<dbReference type="Pfam" id="PF01796">
    <property type="entry name" value="OB_ChsH2_C"/>
    <property type="match status" value="1"/>
</dbReference>
<organism evidence="4 5">
    <name type="scientific">Simplicispira metamorpha</name>
    <dbReference type="NCBI Taxonomy" id="80881"/>
    <lineage>
        <taxon>Bacteria</taxon>
        <taxon>Pseudomonadati</taxon>
        <taxon>Pseudomonadota</taxon>
        <taxon>Betaproteobacteria</taxon>
        <taxon>Burkholderiales</taxon>
        <taxon>Comamonadaceae</taxon>
        <taxon>Simplicispira</taxon>
    </lineage>
</organism>
<keyword evidence="5" id="KW-1185">Reference proteome</keyword>
<feature type="domain" description="ChsH2 C-terminal OB-fold" evidence="1">
    <location>
        <begin position="50"/>
        <end position="110"/>
    </location>
</feature>
<evidence type="ECO:0000313" key="4">
    <source>
        <dbReference type="EMBL" id="TCP15033.1"/>
    </source>
</evidence>
<dbReference type="InterPro" id="IPR022002">
    <property type="entry name" value="ChsH2_Znr"/>
</dbReference>